<dbReference type="Pfam" id="PF21813">
    <property type="entry name" value="DUF6882"/>
    <property type="match status" value="1"/>
</dbReference>
<protein>
    <submittedName>
        <fullName evidence="1">Uncharacterized protein</fullName>
    </submittedName>
</protein>
<name>A0ABT5BQY4_9BACT</name>
<proteinExistence type="predicted"/>
<gene>
    <name evidence="1" type="ORF">POL58_46770</name>
</gene>
<dbReference type="EMBL" id="JAQNDN010000027">
    <property type="protein sequence ID" value="MDC0675336.1"/>
    <property type="molecule type" value="Genomic_DNA"/>
</dbReference>
<sequence length="226" mass="25247">MLTRLSTLPEADDMLAIERLFCEELFRIHRRQVRFLDKLQATAYTFHKETGVLAFSDGITFETQILGLETPARQWMWAWADTGNLDSRLTTGARRVKAFGETRGLAELTTGTLAVDHLRCAGHTLAAIASVAYEVHPYFRCQQPDGVALFVLVTSATLEDDARGLDRNTARQAISDMFAAYAQADDMLTLRAAMEAAGFAVEFTETEVIGRRGDDAPMVFQRAWFD</sequence>
<evidence type="ECO:0000313" key="2">
    <source>
        <dbReference type="Proteomes" id="UP001217838"/>
    </source>
</evidence>
<comment type="caution">
    <text evidence="1">The sequence shown here is derived from an EMBL/GenBank/DDBJ whole genome shotgun (WGS) entry which is preliminary data.</text>
</comment>
<evidence type="ECO:0000313" key="1">
    <source>
        <dbReference type="EMBL" id="MDC0675336.1"/>
    </source>
</evidence>
<dbReference type="InterPro" id="IPR049249">
    <property type="entry name" value="DUF6882"/>
</dbReference>
<dbReference type="Proteomes" id="UP001217838">
    <property type="component" value="Unassembled WGS sequence"/>
</dbReference>
<reference evidence="1 2" key="1">
    <citation type="submission" date="2022-11" db="EMBL/GenBank/DDBJ databases">
        <title>Minimal conservation of predation-associated metabolite biosynthetic gene clusters underscores biosynthetic potential of Myxococcota including descriptions for ten novel species: Archangium lansinium sp. nov., Myxococcus landrumus sp. nov., Nannocystis bai.</title>
        <authorList>
            <person name="Ahearne A."/>
            <person name="Stevens C."/>
            <person name="Dowd S."/>
        </authorList>
    </citation>
    <scope>NUCLEOTIDE SEQUENCE [LARGE SCALE GENOMIC DNA]</scope>
    <source>
        <strain evidence="1 2">NCELM</strain>
    </source>
</reference>
<dbReference type="RefSeq" id="WP_272010318.1">
    <property type="nucleotide sequence ID" value="NZ_JAQNDN010000027.1"/>
</dbReference>
<organism evidence="1 2">
    <name type="scientific">Nannocystis radixulma</name>
    <dbReference type="NCBI Taxonomy" id="2995305"/>
    <lineage>
        <taxon>Bacteria</taxon>
        <taxon>Pseudomonadati</taxon>
        <taxon>Myxococcota</taxon>
        <taxon>Polyangia</taxon>
        <taxon>Nannocystales</taxon>
        <taxon>Nannocystaceae</taxon>
        <taxon>Nannocystis</taxon>
    </lineage>
</organism>
<keyword evidence="2" id="KW-1185">Reference proteome</keyword>
<accession>A0ABT5BQY4</accession>